<comment type="caution">
    <text evidence="2">The sequence shown here is derived from an EMBL/GenBank/DDBJ whole genome shotgun (WGS) entry which is preliminary data.</text>
</comment>
<organism evidence="2 3">
    <name type="scientific">Sphingobium fluviale</name>
    <dbReference type="NCBI Taxonomy" id="2506423"/>
    <lineage>
        <taxon>Bacteria</taxon>
        <taxon>Pseudomonadati</taxon>
        <taxon>Pseudomonadota</taxon>
        <taxon>Alphaproteobacteria</taxon>
        <taxon>Sphingomonadales</taxon>
        <taxon>Sphingomonadaceae</taxon>
        <taxon>Sphingobium</taxon>
    </lineage>
</organism>
<dbReference type="Pfam" id="PF19898">
    <property type="entry name" value="DUF6371"/>
    <property type="match status" value="1"/>
</dbReference>
<dbReference type="InterPro" id="IPR034154">
    <property type="entry name" value="TOPRIM_DnaG/twinkle"/>
</dbReference>
<feature type="domain" description="DUF6371" evidence="1">
    <location>
        <begin position="67"/>
        <end position="182"/>
    </location>
</feature>
<protein>
    <recommendedName>
        <fullName evidence="1">DUF6371 domain-containing protein</fullName>
    </recommendedName>
</protein>
<sequence>MIDYIYSKSPTIDERVALGRERNSTTDLGIIPFPLRWDPEWLFDNFARGAKAPVSRHLSDGYRFTSLYCYRDAGGAIIAGAVRLDHPEKGKQVLPVRSTGAIGCSPMLEVKALEPPRPLYGLDLLAKRPDAPILLVEGEKAADAARRIFPDFVAMTWSGGCKAVGKADFRPCAGRTIVLWPDNDPGGLSVIPKLGGLLHAVGAASFQVVKIPPCFPQKWDLADPIPSEAHG</sequence>
<dbReference type="Proteomes" id="UP000290958">
    <property type="component" value="Unassembled WGS sequence"/>
</dbReference>
<dbReference type="CDD" id="cd01029">
    <property type="entry name" value="TOPRIM_primases"/>
    <property type="match status" value="1"/>
</dbReference>
<evidence type="ECO:0000313" key="2">
    <source>
        <dbReference type="EMBL" id="RXR27591.1"/>
    </source>
</evidence>
<dbReference type="InterPro" id="IPR045951">
    <property type="entry name" value="DUF6371"/>
</dbReference>
<dbReference type="AlphaFoldDB" id="A0A4Q1KG51"/>
<gene>
    <name evidence="2" type="ORF">EQG66_12000</name>
</gene>
<keyword evidence="3" id="KW-1185">Reference proteome</keyword>
<dbReference type="RefSeq" id="WP_129404823.1">
    <property type="nucleotide sequence ID" value="NZ_SBKP01000012.1"/>
</dbReference>
<proteinExistence type="predicted"/>
<name>A0A4Q1KG51_9SPHN</name>
<evidence type="ECO:0000259" key="1">
    <source>
        <dbReference type="Pfam" id="PF19898"/>
    </source>
</evidence>
<accession>A0A4Q1KG51</accession>
<reference evidence="3" key="1">
    <citation type="submission" date="2019-01" db="EMBL/GenBank/DDBJ databases">
        <title>Cytophagaceae bacterium strain CAR-16.</title>
        <authorList>
            <person name="Chen W.-M."/>
        </authorList>
    </citation>
    <scope>NUCLEOTIDE SEQUENCE [LARGE SCALE GENOMIC DNA]</scope>
    <source>
        <strain evidence="3">CHR27</strain>
    </source>
</reference>
<evidence type="ECO:0000313" key="3">
    <source>
        <dbReference type="Proteomes" id="UP000290958"/>
    </source>
</evidence>
<dbReference type="EMBL" id="SBKP01000012">
    <property type="protein sequence ID" value="RXR27591.1"/>
    <property type="molecule type" value="Genomic_DNA"/>
</dbReference>
<dbReference type="OrthoDB" id="1496333at2"/>